<dbReference type="PANTHER" id="PTHR33112:SF16">
    <property type="entry name" value="HETEROKARYON INCOMPATIBILITY DOMAIN-CONTAINING PROTEIN"/>
    <property type="match status" value="1"/>
</dbReference>
<proteinExistence type="predicted"/>
<evidence type="ECO:0000313" key="3">
    <source>
        <dbReference type="Proteomes" id="UP000092177"/>
    </source>
</evidence>
<evidence type="ECO:0000313" key="2">
    <source>
        <dbReference type="EMBL" id="OBR06553.1"/>
    </source>
</evidence>
<evidence type="ECO:0000259" key="1">
    <source>
        <dbReference type="Pfam" id="PF06985"/>
    </source>
</evidence>
<dbReference type="VEuPathDB" id="FungiDB:CH63R_10673"/>
<feature type="domain" description="Heterokaryon incompatibility" evidence="1">
    <location>
        <begin position="224"/>
        <end position="370"/>
    </location>
</feature>
<dbReference type="GeneID" id="28869754"/>
<name>A0A1B7Y3I5_COLHI</name>
<gene>
    <name evidence="2" type="ORF">CH63R_10673</name>
</gene>
<dbReference type="RefSeq" id="XP_018155071.1">
    <property type="nucleotide sequence ID" value="XM_018305647.1"/>
</dbReference>
<protein>
    <submittedName>
        <fullName evidence="2">HET domain-containing protein</fullName>
    </submittedName>
</protein>
<keyword evidence="3" id="KW-1185">Reference proteome</keyword>
<reference evidence="3" key="1">
    <citation type="journal article" date="2017" name="BMC Genomics">
        <title>Gapless genome assembly of Colletotrichum higginsianum reveals chromosome structure and association of transposable elements with secondary metabolite gene clusters.</title>
        <authorList>
            <person name="Dallery J.-F."/>
            <person name="Lapalu N."/>
            <person name="Zampounis A."/>
            <person name="Pigne S."/>
            <person name="Luyten I."/>
            <person name="Amselem J."/>
            <person name="Wittenberg A.H.J."/>
            <person name="Zhou S."/>
            <person name="de Queiroz M.V."/>
            <person name="Robin G.P."/>
            <person name="Auger A."/>
            <person name="Hainaut M."/>
            <person name="Henrissat B."/>
            <person name="Kim K.-T."/>
            <person name="Lee Y.-H."/>
            <person name="Lespinet O."/>
            <person name="Schwartz D.C."/>
            <person name="Thon M.R."/>
            <person name="O'Connell R.J."/>
        </authorList>
    </citation>
    <scope>NUCLEOTIDE SEQUENCE [LARGE SCALE GENOMIC DNA]</scope>
    <source>
        <strain evidence="3">IMI 349063</strain>
    </source>
</reference>
<dbReference type="Pfam" id="PF06985">
    <property type="entry name" value="HET"/>
    <property type="match status" value="1"/>
</dbReference>
<sequence>MSVSNESIRQSHHDDKPENGRCFNCRIPLKVEQKYPPLHKTTRARFPHTIGQVRKAAGAGCAQCQDLLAIHNQRSLRLLMKTHLFGKCFCCTGMVQRARYLARSLSRRPFQLVFAGVPASSQPDSPLHSIAYLDCGNGRTARRYNAYTYTDDNASCILPAFDPSVDSERTKSEIQDWLSSCKCLADSQTPDQERFKPTRIIDVGETPGADVVVKRTLGLDVRAYVCLSYTWGGPQALMCNSSKIQSSQLWKIPHDCIPAVFKDTFQVVQQLGFRHVWIDSLCIVQDDPQDLEIELLQMPDIYKYADLTICASSSKTFTEGFLQRRPDFSERRILLNLPQSKSGTAYMDSFTWWSPPITEPIAQRAWAYQERLLSPRLLEYGWRTARWSCSCHRSYSGRNNLSVQHCTREVSEPVNREEMYSHFSYLNPQGLRHISLSASDLFVTWTRVVRKYSALKLTFPQDRLAAISGVAIELQKSTGAQYLAGLWKHERLPSFLLWRTEMSFSKRCKRPDDCRAPSWSWAAIDEGVIFEHSRVVVESFAVVDVEVSGNFDASVQGSMKMRGPIRRDPLWSRGGSVTLDSSEAHLTITSIDGQKCLIWPDCLGDIVRWHQGELELMGVGLTFVAIGRCQEDHGVVRGLMLHWCEVEETGNYKRVGMFQTRDEGDFVVENWDIEEIVVV</sequence>
<dbReference type="PANTHER" id="PTHR33112">
    <property type="entry name" value="DOMAIN PROTEIN, PUTATIVE-RELATED"/>
    <property type="match status" value="1"/>
</dbReference>
<dbReference type="Proteomes" id="UP000092177">
    <property type="component" value="Unassembled WGS sequence"/>
</dbReference>
<accession>A0A1B7Y3I5</accession>
<organism evidence="2 3">
    <name type="scientific">Colletotrichum higginsianum (strain IMI 349063)</name>
    <name type="common">Crucifer anthracnose fungus</name>
    <dbReference type="NCBI Taxonomy" id="759273"/>
    <lineage>
        <taxon>Eukaryota</taxon>
        <taxon>Fungi</taxon>
        <taxon>Dikarya</taxon>
        <taxon>Ascomycota</taxon>
        <taxon>Pezizomycotina</taxon>
        <taxon>Sordariomycetes</taxon>
        <taxon>Hypocreomycetidae</taxon>
        <taxon>Glomerellales</taxon>
        <taxon>Glomerellaceae</taxon>
        <taxon>Colletotrichum</taxon>
        <taxon>Colletotrichum destructivum species complex</taxon>
    </lineage>
</organism>
<dbReference type="InterPro" id="IPR010730">
    <property type="entry name" value="HET"/>
</dbReference>
<dbReference type="EMBL" id="LTAN01000007">
    <property type="protein sequence ID" value="OBR06553.1"/>
    <property type="molecule type" value="Genomic_DNA"/>
</dbReference>
<dbReference type="KEGG" id="chig:CH63R_10673"/>
<comment type="caution">
    <text evidence="2">The sequence shown here is derived from an EMBL/GenBank/DDBJ whole genome shotgun (WGS) entry which is preliminary data.</text>
</comment>
<dbReference type="AlphaFoldDB" id="A0A1B7Y3I5"/>